<organism evidence="1 2">
    <name type="scientific">Panicum hallii var. hallii</name>
    <dbReference type="NCBI Taxonomy" id="1504633"/>
    <lineage>
        <taxon>Eukaryota</taxon>
        <taxon>Viridiplantae</taxon>
        <taxon>Streptophyta</taxon>
        <taxon>Embryophyta</taxon>
        <taxon>Tracheophyta</taxon>
        <taxon>Spermatophyta</taxon>
        <taxon>Magnoliopsida</taxon>
        <taxon>Liliopsida</taxon>
        <taxon>Poales</taxon>
        <taxon>Poaceae</taxon>
        <taxon>PACMAD clade</taxon>
        <taxon>Panicoideae</taxon>
        <taxon>Panicodae</taxon>
        <taxon>Paniceae</taxon>
        <taxon>Panicinae</taxon>
        <taxon>Panicum</taxon>
        <taxon>Panicum sect. Panicum</taxon>
    </lineage>
</organism>
<dbReference type="Gramene" id="PUZ39155">
    <property type="protein sequence ID" value="PUZ39155"/>
    <property type="gene ID" value="GQ55_9G262800"/>
</dbReference>
<gene>
    <name evidence="1" type="ORF">GQ55_9G262800</name>
</gene>
<sequence length="82" mass="9315">MQIGELKKLVGVGNICYCMCFWMFQGTMFSSRMKPGSTCSSKKNQFSQEPSNTVAISWTKKLNQLTSWKLRTLSSPMHQGEN</sequence>
<accession>A0A2T7C740</accession>
<reference evidence="1 2" key="1">
    <citation type="submission" date="2018-04" db="EMBL/GenBank/DDBJ databases">
        <title>WGS assembly of Panicum hallii var. hallii HAL2.</title>
        <authorList>
            <person name="Lovell J."/>
            <person name="Jenkins J."/>
            <person name="Lowry D."/>
            <person name="Mamidi S."/>
            <person name="Sreedasyam A."/>
            <person name="Weng X."/>
            <person name="Barry K."/>
            <person name="Bonette J."/>
            <person name="Campitelli B."/>
            <person name="Daum C."/>
            <person name="Gordon S."/>
            <person name="Gould B."/>
            <person name="Lipzen A."/>
            <person name="MacQueen A."/>
            <person name="Palacio-Mejia J."/>
            <person name="Plott C."/>
            <person name="Shakirov E."/>
            <person name="Shu S."/>
            <person name="Yoshinaga Y."/>
            <person name="Zane M."/>
            <person name="Rokhsar D."/>
            <person name="Grimwood J."/>
            <person name="Schmutz J."/>
            <person name="Juenger T."/>
        </authorList>
    </citation>
    <scope>NUCLEOTIDE SEQUENCE [LARGE SCALE GENOMIC DNA]</scope>
    <source>
        <strain evidence="2">cv. HAL2</strain>
    </source>
</reference>
<keyword evidence="2" id="KW-1185">Reference proteome</keyword>
<protein>
    <submittedName>
        <fullName evidence="1">Uncharacterized protein</fullName>
    </submittedName>
</protein>
<evidence type="ECO:0000313" key="2">
    <source>
        <dbReference type="Proteomes" id="UP000244336"/>
    </source>
</evidence>
<dbReference type="EMBL" id="CM009757">
    <property type="protein sequence ID" value="PUZ39155.1"/>
    <property type="molecule type" value="Genomic_DNA"/>
</dbReference>
<proteinExistence type="predicted"/>
<dbReference type="AlphaFoldDB" id="A0A2T7C740"/>
<evidence type="ECO:0000313" key="1">
    <source>
        <dbReference type="EMBL" id="PUZ39155.1"/>
    </source>
</evidence>
<name>A0A2T7C740_9POAL</name>
<dbReference type="Proteomes" id="UP000244336">
    <property type="component" value="Chromosome 9"/>
</dbReference>